<evidence type="ECO:0000313" key="3">
    <source>
        <dbReference type="Proteomes" id="UP000502179"/>
    </source>
</evidence>
<dbReference type="Proteomes" id="UP000502179">
    <property type="component" value="Chromosome"/>
</dbReference>
<dbReference type="InterPro" id="IPR013424">
    <property type="entry name" value="Ice-binding_C"/>
</dbReference>
<dbReference type="EMBL" id="CP048877">
    <property type="protein sequence ID" value="QIJ71071.1"/>
    <property type="molecule type" value="Genomic_DNA"/>
</dbReference>
<dbReference type="NCBIfam" id="TIGR02595">
    <property type="entry name" value="PEP_CTERM"/>
    <property type="match status" value="1"/>
</dbReference>
<dbReference type="KEGG" id="tav:G4V39_01740"/>
<proteinExistence type="predicted"/>
<dbReference type="AlphaFoldDB" id="A0A6G7PU72"/>
<feature type="domain" description="Ice-binding protein C-terminal" evidence="1">
    <location>
        <begin position="217"/>
        <end position="240"/>
    </location>
</feature>
<evidence type="ECO:0000313" key="2">
    <source>
        <dbReference type="EMBL" id="QIJ71071.1"/>
    </source>
</evidence>
<evidence type="ECO:0000259" key="1">
    <source>
        <dbReference type="Pfam" id="PF07589"/>
    </source>
</evidence>
<accession>A0A6G7PU72</accession>
<dbReference type="Pfam" id="PF07589">
    <property type="entry name" value="PEP-CTERM"/>
    <property type="match status" value="1"/>
</dbReference>
<protein>
    <submittedName>
        <fullName evidence="2">PEP-CTERM sorting domain-containing protein</fullName>
    </submittedName>
</protein>
<organism evidence="2 3">
    <name type="scientific">Thermosulfuriphilus ammonigenes</name>
    <dbReference type="NCBI Taxonomy" id="1936021"/>
    <lineage>
        <taxon>Bacteria</taxon>
        <taxon>Pseudomonadati</taxon>
        <taxon>Thermodesulfobacteriota</taxon>
        <taxon>Thermodesulfobacteria</taxon>
        <taxon>Thermodesulfobacteriales</taxon>
        <taxon>Thermodesulfobacteriaceae</taxon>
        <taxon>Thermosulfuriphilus</taxon>
    </lineage>
</organism>
<name>A0A6G7PU72_9BACT</name>
<keyword evidence="3" id="KW-1185">Reference proteome</keyword>
<sequence length="243" mass="26281">MTLFGTWLSFSNVWGFTVGIDGSLDDWGVIPGTDWIPKAGASYSLEDNAPNSSGYVGPGYGNQEYDVEALYVTWDSANLYVAIVTGFPQTGRDYNSIHFDAGDIAIDVGLDGNYDYALRVAGSEVGSFYQVSSWEDVYYSSYVESNPFRAATGSLLGSGTLSYLPWSGWDDNDLASQRYIIEASIPLALFNGPLGSFGVHWTIECGNDYLNVEAIHTPEPATLILIGSGLLGMGALRGRRKNS</sequence>
<reference evidence="2 3" key="1">
    <citation type="submission" date="2020-02" db="EMBL/GenBank/DDBJ databases">
        <title>Genome analysis of Thermosulfuriphilus ammonigenes ST65T, an anaerobic thermophilic chemolithoautotrophic bacterium isolated from a deep-sea hydrothermal vent.</title>
        <authorList>
            <person name="Slobodkina G."/>
            <person name="Allioux M."/>
            <person name="Merkel A."/>
            <person name="Alain K."/>
            <person name="Jebbar M."/>
            <person name="Slobodkin A."/>
        </authorList>
    </citation>
    <scope>NUCLEOTIDE SEQUENCE [LARGE SCALE GENOMIC DNA]</scope>
    <source>
        <strain evidence="2 3">ST65</strain>
    </source>
</reference>
<gene>
    <name evidence="2" type="ORF">G4V39_01740</name>
</gene>